<comment type="similarity">
    <text evidence="1">Belongs to the LysR transcriptional regulatory family.</text>
</comment>
<dbReference type="AlphaFoldDB" id="A0A5J6LJY5"/>
<reference evidence="6 7" key="1">
    <citation type="submission" date="2019-09" db="EMBL/GenBank/DDBJ databases">
        <title>Nitrincola iocasae sp. nov., a bacterium isolated from the sediment collected at a cold seep field in South China Sea.</title>
        <authorList>
            <person name="Zhang H."/>
            <person name="Wang H."/>
            <person name="Li C."/>
        </authorList>
    </citation>
    <scope>NUCLEOTIDE SEQUENCE [LARGE SCALE GENOMIC DNA]</scope>
    <source>
        <strain evidence="6 7">KXZD1103</strain>
    </source>
</reference>
<dbReference type="Gene3D" id="3.40.190.10">
    <property type="entry name" value="Periplasmic binding protein-like II"/>
    <property type="match status" value="2"/>
</dbReference>
<keyword evidence="7" id="KW-1185">Reference proteome</keyword>
<evidence type="ECO:0000256" key="3">
    <source>
        <dbReference type="ARBA" id="ARBA00023125"/>
    </source>
</evidence>
<dbReference type="PANTHER" id="PTHR30126">
    <property type="entry name" value="HTH-TYPE TRANSCRIPTIONAL REGULATOR"/>
    <property type="match status" value="1"/>
</dbReference>
<dbReference type="SUPFAM" id="SSF46785">
    <property type="entry name" value="Winged helix' DNA-binding domain"/>
    <property type="match status" value="1"/>
</dbReference>
<gene>
    <name evidence="6" type="ORF">F5I99_18500</name>
</gene>
<dbReference type="InterPro" id="IPR000847">
    <property type="entry name" value="LysR_HTH_N"/>
</dbReference>
<dbReference type="SUPFAM" id="SSF53850">
    <property type="entry name" value="Periplasmic binding protein-like II"/>
    <property type="match status" value="1"/>
</dbReference>
<dbReference type="Pfam" id="PF03466">
    <property type="entry name" value="LysR_substrate"/>
    <property type="match status" value="1"/>
</dbReference>
<evidence type="ECO:0000256" key="4">
    <source>
        <dbReference type="ARBA" id="ARBA00023163"/>
    </source>
</evidence>
<dbReference type="PANTHER" id="PTHR30126:SF98">
    <property type="entry name" value="HTH-TYPE TRANSCRIPTIONAL ACTIVATOR BAUR"/>
    <property type="match status" value="1"/>
</dbReference>
<dbReference type="Pfam" id="PF00126">
    <property type="entry name" value="HTH_1"/>
    <property type="match status" value="1"/>
</dbReference>
<dbReference type="InterPro" id="IPR036388">
    <property type="entry name" value="WH-like_DNA-bd_sf"/>
</dbReference>
<keyword evidence="2" id="KW-0805">Transcription regulation</keyword>
<evidence type="ECO:0000313" key="6">
    <source>
        <dbReference type="EMBL" id="QEW08321.1"/>
    </source>
</evidence>
<dbReference type="Gene3D" id="1.10.10.10">
    <property type="entry name" value="Winged helix-like DNA-binding domain superfamily/Winged helix DNA-binding domain"/>
    <property type="match status" value="1"/>
</dbReference>
<accession>A0A5J6LJY5</accession>
<dbReference type="InterPro" id="IPR005119">
    <property type="entry name" value="LysR_subst-bd"/>
</dbReference>
<dbReference type="Proteomes" id="UP000325606">
    <property type="component" value="Chromosome"/>
</dbReference>
<organism evidence="6 7">
    <name type="scientific">Nitrincola iocasae</name>
    <dbReference type="NCBI Taxonomy" id="2614693"/>
    <lineage>
        <taxon>Bacteria</taxon>
        <taxon>Pseudomonadati</taxon>
        <taxon>Pseudomonadota</taxon>
        <taxon>Gammaproteobacteria</taxon>
        <taxon>Oceanospirillales</taxon>
        <taxon>Oceanospirillaceae</taxon>
        <taxon>Nitrincola</taxon>
    </lineage>
</organism>
<dbReference type="GO" id="GO:0000976">
    <property type="term" value="F:transcription cis-regulatory region binding"/>
    <property type="evidence" value="ECO:0007669"/>
    <property type="project" value="TreeGrafter"/>
</dbReference>
<evidence type="ECO:0000256" key="1">
    <source>
        <dbReference type="ARBA" id="ARBA00009437"/>
    </source>
</evidence>
<protein>
    <submittedName>
        <fullName evidence="6">LysR family transcriptional regulator</fullName>
    </submittedName>
</protein>
<name>A0A5J6LJY5_9GAMM</name>
<dbReference type="GO" id="GO:0003700">
    <property type="term" value="F:DNA-binding transcription factor activity"/>
    <property type="evidence" value="ECO:0007669"/>
    <property type="project" value="InterPro"/>
</dbReference>
<proteinExistence type="inferred from homology"/>
<dbReference type="InterPro" id="IPR036390">
    <property type="entry name" value="WH_DNA-bd_sf"/>
</dbReference>
<evidence type="ECO:0000256" key="2">
    <source>
        <dbReference type="ARBA" id="ARBA00023015"/>
    </source>
</evidence>
<feature type="domain" description="HTH lysR-type" evidence="5">
    <location>
        <begin position="16"/>
        <end position="72"/>
    </location>
</feature>
<dbReference type="RefSeq" id="WP_151058624.1">
    <property type="nucleotide sequence ID" value="NZ_CP044222.1"/>
</dbReference>
<keyword evidence="4" id="KW-0804">Transcription</keyword>
<sequence length="308" mass="34082">MKTLKPALSGQIADADIRLLRIFRNVVERGGFAAAEADLNISRAAISTAMADLEQRLSLRLCQRGRSGFSLTEEGREVYAYSLQLLSALEDFRTQVNSLHAHLKGELNIGITDNLVTMPKMYITDAIGAIKARGPEVMINIRMTPPAEIEVAVLDGRLHLGVVPVIKALPGLNYLPLYSETSQLYCSHSNALFGKEAVTDAELSHMDVVAAAYAQTEEALKHYQSLYVSATATDREGIAFLILTGRYLGFLPTHYAERWVKEGRMQAIAPSQRQFTTDFAAITRKGKRPNLILETYLELLQNTIQAKD</sequence>
<keyword evidence="3" id="KW-0238">DNA-binding</keyword>
<dbReference type="KEGG" id="nik:F5I99_18500"/>
<dbReference type="EMBL" id="CP044222">
    <property type="protein sequence ID" value="QEW08321.1"/>
    <property type="molecule type" value="Genomic_DNA"/>
</dbReference>
<dbReference type="CDD" id="cd05466">
    <property type="entry name" value="PBP2_LTTR_substrate"/>
    <property type="match status" value="1"/>
</dbReference>
<evidence type="ECO:0000259" key="5">
    <source>
        <dbReference type="PROSITE" id="PS50931"/>
    </source>
</evidence>
<evidence type="ECO:0000313" key="7">
    <source>
        <dbReference type="Proteomes" id="UP000325606"/>
    </source>
</evidence>
<dbReference type="PROSITE" id="PS50931">
    <property type="entry name" value="HTH_LYSR"/>
    <property type="match status" value="1"/>
</dbReference>